<comment type="caution">
    <text evidence="2">The sequence shown here is derived from an EMBL/GenBank/DDBJ whole genome shotgun (WGS) entry which is preliminary data.</text>
</comment>
<evidence type="ECO:0008006" key="4">
    <source>
        <dbReference type="Google" id="ProtNLM"/>
    </source>
</evidence>
<protein>
    <recommendedName>
        <fullName evidence="4">HXXEE domain-containing protein</fullName>
    </recommendedName>
</protein>
<evidence type="ECO:0000313" key="3">
    <source>
        <dbReference type="Proteomes" id="UP000887222"/>
    </source>
</evidence>
<organism evidence="2 3">
    <name type="scientific">Noviherbaspirillum aridicola</name>
    <dbReference type="NCBI Taxonomy" id="2849687"/>
    <lineage>
        <taxon>Bacteria</taxon>
        <taxon>Pseudomonadati</taxon>
        <taxon>Pseudomonadota</taxon>
        <taxon>Betaproteobacteria</taxon>
        <taxon>Burkholderiales</taxon>
        <taxon>Oxalobacteraceae</taxon>
        <taxon>Noviherbaspirillum</taxon>
    </lineage>
</organism>
<feature type="transmembrane region" description="Helical" evidence="1">
    <location>
        <begin position="155"/>
        <end position="176"/>
    </location>
</feature>
<proteinExistence type="predicted"/>
<sequence length="186" mass="20809">MIDSTSPGLKREKRGRTFLIPWPGPAIFLIHDTEEILTVEQWTILNMDRLPEFVRSFLPVRTLEFGIGVALILASYLAICLLDHRRLKHGATPLWSLWATSLLLANALTHTVQTVWYGNYTPGIVTAALVVLPYGTAVMRLALKEHWIRSHASLQRMLLLSLFAQAPLAALSLFLGRQLSMLVPTG</sequence>
<feature type="transmembrane region" description="Helical" evidence="1">
    <location>
        <begin position="123"/>
        <end position="143"/>
    </location>
</feature>
<evidence type="ECO:0000313" key="2">
    <source>
        <dbReference type="EMBL" id="GIZ54141.1"/>
    </source>
</evidence>
<keyword evidence="1" id="KW-0812">Transmembrane</keyword>
<accession>A0ABQ4QAW0</accession>
<feature type="transmembrane region" description="Helical" evidence="1">
    <location>
        <begin position="94"/>
        <end position="117"/>
    </location>
</feature>
<name>A0ABQ4QAW0_9BURK</name>
<reference evidence="2 3" key="1">
    <citation type="journal article" date="2022" name="Int. J. Syst. Evol. Microbiol.">
        <title>Noviherbaspirillum aridicola sp. nov., isolated from an arid soil in Pakistan.</title>
        <authorList>
            <person name="Khan I.U."/>
            <person name="Saqib M."/>
            <person name="Amin A."/>
            <person name="Hussain F."/>
            <person name="Li L."/>
            <person name="Liu Y.H."/>
            <person name="Fang B.Z."/>
            <person name="Ahmed I."/>
            <person name="Li W.J."/>
        </authorList>
    </citation>
    <scope>NUCLEOTIDE SEQUENCE [LARGE SCALE GENOMIC DNA]</scope>
    <source>
        <strain evidence="2 3">NCCP-691</strain>
    </source>
</reference>
<keyword evidence="3" id="KW-1185">Reference proteome</keyword>
<dbReference type="RefSeq" id="WP_220810549.1">
    <property type="nucleotide sequence ID" value="NZ_BPMK01000031.1"/>
</dbReference>
<keyword evidence="1" id="KW-0472">Membrane</keyword>
<evidence type="ECO:0000256" key="1">
    <source>
        <dbReference type="SAM" id="Phobius"/>
    </source>
</evidence>
<dbReference type="Pfam" id="PF13787">
    <property type="entry name" value="HXXEE"/>
    <property type="match status" value="1"/>
</dbReference>
<dbReference type="InterPro" id="IPR025671">
    <property type="entry name" value="HXXEE"/>
</dbReference>
<dbReference type="Proteomes" id="UP000887222">
    <property type="component" value="Unassembled WGS sequence"/>
</dbReference>
<dbReference type="EMBL" id="BPMK01000031">
    <property type="protein sequence ID" value="GIZ54141.1"/>
    <property type="molecule type" value="Genomic_DNA"/>
</dbReference>
<keyword evidence="1" id="KW-1133">Transmembrane helix</keyword>
<feature type="transmembrane region" description="Helical" evidence="1">
    <location>
        <begin position="65"/>
        <end position="82"/>
    </location>
</feature>
<gene>
    <name evidence="2" type="ORF">NCCP691_41550</name>
</gene>